<keyword evidence="2 5" id="KW-0238">DNA-binding</keyword>
<dbReference type="Pfam" id="PF12833">
    <property type="entry name" value="HTH_18"/>
    <property type="match status" value="1"/>
</dbReference>
<dbReference type="Gene3D" id="2.60.120.10">
    <property type="entry name" value="Jelly Rolls"/>
    <property type="match status" value="1"/>
</dbReference>
<dbReference type="Proteomes" id="UP000248882">
    <property type="component" value="Unassembled WGS sequence"/>
</dbReference>
<reference evidence="5 6" key="1">
    <citation type="submission" date="2018-06" db="EMBL/GenBank/DDBJ databases">
        <title>Genomic Encyclopedia of Archaeal and Bacterial Type Strains, Phase II (KMG-II): from individual species to whole genera.</title>
        <authorList>
            <person name="Goeker M."/>
        </authorList>
    </citation>
    <scope>NUCLEOTIDE SEQUENCE [LARGE SCALE GENOMIC DNA]</scope>
    <source>
        <strain evidence="5 6">DSM 19830</strain>
    </source>
</reference>
<dbReference type="Gene3D" id="1.10.10.60">
    <property type="entry name" value="Homeodomain-like"/>
    <property type="match status" value="2"/>
</dbReference>
<evidence type="ECO:0000256" key="3">
    <source>
        <dbReference type="ARBA" id="ARBA00023163"/>
    </source>
</evidence>
<dbReference type="EMBL" id="QKZT01000004">
    <property type="protein sequence ID" value="PZX54982.1"/>
    <property type="molecule type" value="Genomic_DNA"/>
</dbReference>
<dbReference type="OrthoDB" id="792101at2"/>
<sequence length="290" mass="33006">MKEPLQKSGIPDRKAFVIRDMRDPYYDKQWHAHPEYQLVAILRGSGTRYIGDHIKPFKGGDTVLTGPGLPHVWRSDNAYFEPANGLDIHGIVIYFPENFLGNGSLEKEEFEGISKLLSQSARGLEITGETNAIVTQQMKDLVNLKGVRSIIKLLEILLVLAESSELLPITQVNYSYDHPVSEKDKMGEILDYILKNFQDKITLHELASLANMSESAFSRYFKSRVNKSFSDFVGDVRISNARKLLQDEDLNISQVCFSSGFPTLSNFNKQFKDRIGKTPLNYRKEYLDSF</sequence>
<accession>A0A2W7SW23</accession>
<dbReference type="RefSeq" id="WP_111317387.1">
    <property type="nucleotide sequence ID" value="NZ_QKZT01000004.1"/>
</dbReference>
<dbReference type="InterPro" id="IPR011051">
    <property type="entry name" value="RmlC_Cupin_sf"/>
</dbReference>
<dbReference type="SMART" id="SM00342">
    <property type="entry name" value="HTH_ARAC"/>
    <property type="match status" value="1"/>
</dbReference>
<evidence type="ECO:0000313" key="6">
    <source>
        <dbReference type="Proteomes" id="UP000248882"/>
    </source>
</evidence>
<feature type="domain" description="HTH araC/xylS-type" evidence="4">
    <location>
        <begin position="187"/>
        <end position="285"/>
    </location>
</feature>
<dbReference type="PROSITE" id="PS00041">
    <property type="entry name" value="HTH_ARAC_FAMILY_1"/>
    <property type="match status" value="1"/>
</dbReference>
<evidence type="ECO:0000259" key="4">
    <source>
        <dbReference type="PROSITE" id="PS01124"/>
    </source>
</evidence>
<protein>
    <submittedName>
        <fullName evidence="5">AraC-like DNA-binding protein</fullName>
    </submittedName>
</protein>
<dbReference type="GO" id="GO:0043565">
    <property type="term" value="F:sequence-specific DNA binding"/>
    <property type="evidence" value="ECO:0007669"/>
    <property type="project" value="InterPro"/>
</dbReference>
<gene>
    <name evidence="5" type="ORF">LV85_01323</name>
</gene>
<dbReference type="GO" id="GO:0003700">
    <property type="term" value="F:DNA-binding transcription factor activity"/>
    <property type="evidence" value="ECO:0007669"/>
    <property type="project" value="InterPro"/>
</dbReference>
<dbReference type="SUPFAM" id="SSF46689">
    <property type="entry name" value="Homeodomain-like"/>
    <property type="match status" value="2"/>
</dbReference>
<organism evidence="5 6">
    <name type="scientific">Algoriphagus chordae</name>
    <dbReference type="NCBI Taxonomy" id="237019"/>
    <lineage>
        <taxon>Bacteria</taxon>
        <taxon>Pseudomonadati</taxon>
        <taxon>Bacteroidota</taxon>
        <taxon>Cytophagia</taxon>
        <taxon>Cytophagales</taxon>
        <taxon>Cyclobacteriaceae</taxon>
        <taxon>Algoriphagus</taxon>
    </lineage>
</organism>
<dbReference type="InterPro" id="IPR009057">
    <property type="entry name" value="Homeodomain-like_sf"/>
</dbReference>
<evidence type="ECO:0000256" key="2">
    <source>
        <dbReference type="ARBA" id="ARBA00023125"/>
    </source>
</evidence>
<evidence type="ECO:0000256" key="1">
    <source>
        <dbReference type="ARBA" id="ARBA00023015"/>
    </source>
</evidence>
<dbReference type="InterPro" id="IPR014710">
    <property type="entry name" value="RmlC-like_jellyroll"/>
</dbReference>
<dbReference type="AlphaFoldDB" id="A0A2W7SW23"/>
<dbReference type="Pfam" id="PF02311">
    <property type="entry name" value="AraC_binding"/>
    <property type="match status" value="1"/>
</dbReference>
<dbReference type="InterPro" id="IPR018060">
    <property type="entry name" value="HTH_AraC"/>
</dbReference>
<dbReference type="InterPro" id="IPR003313">
    <property type="entry name" value="AraC-bd"/>
</dbReference>
<proteinExistence type="predicted"/>
<dbReference type="CDD" id="cd06976">
    <property type="entry name" value="cupin_MtlR-like_N"/>
    <property type="match status" value="1"/>
</dbReference>
<evidence type="ECO:0000313" key="5">
    <source>
        <dbReference type="EMBL" id="PZX54982.1"/>
    </source>
</evidence>
<dbReference type="SUPFAM" id="SSF51182">
    <property type="entry name" value="RmlC-like cupins"/>
    <property type="match status" value="1"/>
</dbReference>
<comment type="caution">
    <text evidence="5">The sequence shown here is derived from an EMBL/GenBank/DDBJ whole genome shotgun (WGS) entry which is preliminary data.</text>
</comment>
<dbReference type="PANTHER" id="PTHR43280">
    <property type="entry name" value="ARAC-FAMILY TRANSCRIPTIONAL REGULATOR"/>
    <property type="match status" value="1"/>
</dbReference>
<dbReference type="PANTHER" id="PTHR43280:SF27">
    <property type="entry name" value="TRANSCRIPTIONAL REGULATOR MTLR"/>
    <property type="match status" value="1"/>
</dbReference>
<name>A0A2W7SW23_9BACT</name>
<keyword evidence="3" id="KW-0804">Transcription</keyword>
<keyword evidence="6" id="KW-1185">Reference proteome</keyword>
<dbReference type="PROSITE" id="PS01124">
    <property type="entry name" value="HTH_ARAC_FAMILY_2"/>
    <property type="match status" value="1"/>
</dbReference>
<dbReference type="InterPro" id="IPR018062">
    <property type="entry name" value="HTH_AraC-typ_CS"/>
</dbReference>
<keyword evidence="1" id="KW-0805">Transcription regulation</keyword>